<dbReference type="KEGG" id="dda:Dd703_2856"/>
<protein>
    <recommendedName>
        <fullName evidence="3">DUF2799 domain-containing protein</fullName>
    </recommendedName>
</protein>
<accession>C6CBA3</accession>
<dbReference type="InterPro" id="IPR021242">
    <property type="entry name" value="DUF2799"/>
</dbReference>
<sequence>MTELMLKNCIWSLGIVLLTGCHPNVPVPQTARDEVSVWYEAGYQDAVAGSEVRDNDTLSEWFGDPQVDRESYLQGYTAGQAVLCHPGNIRLWGKDGKPFPLGCSSDNHAEQLRRTWQESIDNATSR</sequence>
<dbReference type="Proteomes" id="UP000002734">
    <property type="component" value="Chromosome"/>
</dbReference>
<dbReference type="PROSITE" id="PS51257">
    <property type="entry name" value="PROKAR_LIPOPROTEIN"/>
    <property type="match status" value="1"/>
</dbReference>
<name>C6CBA3_MUSP7</name>
<evidence type="ECO:0000313" key="1">
    <source>
        <dbReference type="EMBL" id="ACS86631.1"/>
    </source>
</evidence>
<keyword evidence="2" id="KW-1185">Reference proteome</keyword>
<evidence type="ECO:0008006" key="3">
    <source>
        <dbReference type="Google" id="ProtNLM"/>
    </source>
</evidence>
<dbReference type="eggNOG" id="ENOG503372C">
    <property type="taxonomic scope" value="Bacteria"/>
</dbReference>
<dbReference type="HOGENOM" id="CLU_128661_0_0_6"/>
<dbReference type="NCBIfam" id="NF008518">
    <property type="entry name" value="PRK11443.1"/>
    <property type="match status" value="1"/>
</dbReference>
<dbReference type="EMBL" id="CP001654">
    <property type="protein sequence ID" value="ACS86631.1"/>
    <property type="molecule type" value="Genomic_DNA"/>
</dbReference>
<organism evidence="1 2">
    <name type="scientific">Musicola paradisiaca (strain Ech703)</name>
    <name type="common">Dickeya paradisiaca</name>
    <name type="synonym">Dickeya dadantii</name>
    <dbReference type="NCBI Taxonomy" id="579405"/>
    <lineage>
        <taxon>Bacteria</taxon>
        <taxon>Pseudomonadati</taxon>
        <taxon>Pseudomonadota</taxon>
        <taxon>Gammaproteobacteria</taxon>
        <taxon>Enterobacterales</taxon>
        <taxon>Pectobacteriaceae</taxon>
        <taxon>Musicola</taxon>
    </lineage>
</organism>
<dbReference type="AlphaFoldDB" id="C6CBA3"/>
<evidence type="ECO:0000313" key="2">
    <source>
        <dbReference type="Proteomes" id="UP000002734"/>
    </source>
</evidence>
<proteinExistence type="predicted"/>
<reference evidence="1" key="1">
    <citation type="submission" date="2009-06" db="EMBL/GenBank/DDBJ databases">
        <title>Complete sequence of Dickeya dadantii Ech703.</title>
        <authorList>
            <consortium name="US DOE Joint Genome Institute"/>
            <person name="Lucas S."/>
            <person name="Copeland A."/>
            <person name="Lapidus A."/>
            <person name="Glavina del Rio T."/>
            <person name="Dalin E."/>
            <person name="Tice H."/>
            <person name="Bruce D."/>
            <person name="Goodwin L."/>
            <person name="Pitluck S."/>
            <person name="Chertkov O."/>
            <person name="Brettin T."/>
            <person name="Detter J.C."/>
            <person name="Han C."/>
            <person name="Larimer F."/>
            <person name="Land M."/>
            <person name="Hauser L."/>
            <person name="Kyrpides N."/>
            <person name="Mikhailova N."/>
            <person name="Balakrishnan V."/>
            <person name="Glasner J."/>
            <person name="Perna N.T."/>
        </authorList>
    </citation>
    <scope>NUCLEOTIDE SEQUENCE [LARGE SCALE GENOMIC DNA]</scope>
    <source>
        <strain evidence="1">Ech703</strain>
    </source>
</reference>
<dbReference type="Pfam" id="PF10973">
    <property type="entry name" value="DUF2799"/>
    <property type="match status" value="1"/>
</dbReference>
<gene>
    <name evidence="1" type="ordered locus">Dd703_2856</name>
</gene>